<dbReference type="Pfam" id="PF03865">
    <property type="entry name" value="ShlB"/>
    <property type="match status" value="1"/>
</dbReference>
<accession>A0AA96DMD3</accession>
<dbReference type="GO" id="GO:0008320">
    <property type="term" value="F:protein transmembrane transporter activity"/>
    <property type="evidence" value="ECO:0007669"/>
    <property type="project" value="TreeGrafter"/>
</dbReference>
<dbReference type="InterPro" id="IPR034746">
    <property type="entry name" value="POTRA"/>
</dbReference>
<dbReference type="InterPro" id="IPR005565">
    <property type="entry name" value="Hemolysn_activator_HlyB_C"/>
</dbReference>
<feature type="domain" description="POTRA" evidence="9">
    <location>
        <begin position="65"/>
        <end position="142"/>
    </location>
</feature>
<gene>
    <name evidence="10" type="ORF">RMQ68_04965</name>
</gene>
<proteinExistence type="inferred from homology"/>
<dbReference type="InterPro" id="IPR051544">
    <property type="entry name" value="TPS_OM_transporter"/>
</dbReference>
<evidence type="ECO:0000256" key="6">
    <source>
        <dbReference type="ARBA" id="ARBA00022927"/>
    </source>
</evidence>
<keyword evidence="5" id="KW-0812">Transmembrane</keyword>
<dbReference type="InterPro" id="IPR013686">
    <property type="entry name" value="Polypept-transport_assoc_ShlB"/>
</dbReference>
<evidence type="ECO:0000256" key="7">
    <source>
        <dbReference type="ARBA" id="ARBA00023136"/>
    </source>
</evidence>
<dbReference type="Gene3D" id="2.40.160.50">
    <property type="entry name" value="membrane protein fhac: a member of the omp85/tpsb transporter family"/>
    <property type="match status" value="1"/>
</dbReference>
<name>A0AA96DMD3_9BACT</name>
<organism evidence="10">
    <name type="scientific">Arcobacter sp. AZ-2023</name>
    <dbReference type="NCBI Taxonomy" id="3074453"/>
    <lineage>
        <taxon>Bacteria</taxon>
        <taxon>Pseudomonadati</taxon>
        <taxon>Campylobacterota</taxon>
        <taxon>Epsilonproteobacteria</taxon>
        <taxon>Campylobacterales</taxon>
        <taxon>Arcobacteraceae</taxon>
        <taxon>Arcobacter</taxon>
    </lineage>
</organism>
<evidence type="ECO:0000259" key="9">
    <source>
        <dbReference type="PROSITE" id="PS51779"/>
    </source>
</evidence>
<keyword evidence="7" id="KW-0472">Membrane</keyword>
<keyword evidence="8" id="KW-0998">Cell outer membrane</keyword>
<dbReference type="Gene3D" id="3.10.20.310">
    <property type="entry name" value="membrane protein fhac"/>
    <property type="match status" value="1"/>
</dbReference>
<evidence type="ECO:0000256" key="4">
    <source>
        <dbReference type="ARBA" id="ARBA00022452"/>
    </source>
</evidence>
<protein>
    <submittedName>
        <fullName evidence="10">ShlB/FhaC/HecB family hemolysin secretion/activation protein</fullName>
    </submittedName>
</protein>
<dbReference type="PANTHER" id="PTHR34597">
    <property type="entry name" value="SLR1661 PROTEIN"/>
    <property type="match status" value="1"/>
</dbReference>
<reference evidence="10" key="1">
    <citation type="submission" date="2023-09" db="EMBL/GenBank/DDBJ databases">
        <title>Arcobacter tbilisiensis sp. nov. isolated from chicken meat in Tbilisi, Georgia.</title>
        <authorList>
            <person name="Matthias R."/>
            <person name="Zautner A.E."/>
        </authorList>
    </citation>
    <scope>NUCLEOTIDE SEQUENCE</scope>
    <source>
        <strain evidence="10">LEO 52</strain>
    </source>
</reference>
<dbReference type="GO" id="GO:0009279">
    <property type="term" value="C:cell outer membrane"/>
    <property type="evidence" value="ECO:0007669"/>
    <property type="project" value="UniProtKB-SubCell"/>
</dbReference>
<sequence length="558" mass="62742">MKIKNTILLSSLLASTIYANPIPPKIGDVLKEVTPPKIEREQKQIPKIQQEQITTPKEFEDDKKVRIERFSISGATHMSNEELKQIVAPYENQDLSFNQIQEVTTLITKAYRSKGYFVARAYIPEQNIMTQDNRLKINVIEGNYGEFKLENKSLVKDSILQSNLDDIKDKDIVSTNTLERAMLIINDTPGAVVTKADVRPGKEVGTSDFLIGTEATNRVNGYLIGDNYGSQYTGKHRIMAGVDINSPFNIGDKISAFGFTSEKEGLLSGKISYDFPIHANGTRGEISYSKTTYELGSSYKELDAVGKSDSLTGRVTYPILKTRVENLDSYVEVSYNKMKDEIQSVDSKVKKDSYVSTTGLDYTKDSLVFNKNSQTRAAVSITFGKLNFNDKDDKETDKNGANTQGQFSKINIELGKDIDIFDSLKWSNTLQMQYALGNKNLDGSQDLSLGGINGVKFYQDGEESAENGYIYNTEFIYTLPIIAGIENKISLFYDIGRVYMSKNFTQEKSRTLQDIGFGYKVNYRNFFANSYLAYNIGNEVTSQKNYNSRAMLQVGYIF</sequence>
<dbReference type="AlphaFoldDB" id="A0AA96DMD3"/>
<dbReference type="EMBL" id="CP134854">
    <property type="protein sequence ID" value="WNL30742.1"/>
    <property type="molecule type" value="Genomic_DNA"/>
</dbReference>
<evidence type="ECO:0000256" key="8">
    <source>
        <dbReference type="ARBA" id="ARBA00023237"/>
    </source>
</evidence>
<keyword evidence="3" id="KW-0813">Transport</keyword>
<dbReference type="GO" id="GO:0098046">
    <property type="term" value="C:type V protein secretion system complex"/>
    <property type="evidence" value="ECO:0007669"/>
    <property type="project" value="TreeGrafter"/>
</dbReference>
<evidence type="ECO:0000256" key="2">
    <source>
        <dbReference type="ARBA" id="ARBA00009055"/>
    </source>
</evidence>
<evidence type="ECO:0000256" key="1">
    <source>
        <dbReference type="ARBA" id="ARBA00004442"/>
    </source>
</evidence>
<comment type="similarity">
    <text evidence="2">Belongs to the TPS (TC 1.B.20) family.</text>
</comment>
<evidence type="ECO:0000256" key="3">
    <source>
        <dbReference type="ARBA" id="ARBA00022448"/>
    </source>
</evidence>
<dbReference type="PROSITE" id="PS51779">
    <property type="entry name" value="POTRA"/>
    <property type="match status" value="1"/>
</dbReference>
<keyword evidence="4" id="KW-1134">Transmembrane beta strand</keyword>
<evidence type="ECO:0000256" key="5">
    <source>
        <dbReference type="ARBA" id="ARBA00022692"/>
    </source>
</evidence>
<dbReference type="GO" id="GO:0046819">
    <property type="term" value="P:protein secretion by the type V secretion system"/>
    <property type="evidence" value="ECO:0007669"/>
    <property type="project" value="TreeGrafter"/>
</dbReference>
<dbReference type="PANTHER" id="PTHR34597:SF1">
    <property type="entry name" value="HEME_HEMOPEXIN TRANSPORTER PROTEIN HUXB"/>
    <property type="match status" value="1"/>
</dbReference>
<dbReference type="Pfam" id="PF08479">
    <property type="entry name" value="POTRA_2"/>
    <property type="match status" value="1"/>
</dbReference>
<evidence type="ECO:0000313" key="10">
    <source>
        <dbReference type="EMBL" id="WNL30742.1"/>
    </source>
</evidence>
<comment type="subcellular location">
    <subcellularLocation>
        <location evidence="1">Cell outer membrane</location>
    </subcellularLocation>
</comment>
<keyword evidence="6" id="KW-0653">Protein transport</keyword>